<dbReference type="EMBL" id="UYYB01139994">
    <property type="protein sequence ID" value="VDM85402.1"/>
    <property type="molecule type" value="Genomic_DNA"/>
</dbReference>
<dbReference type="Proteomes" id="UP000270094">
    <property type="component" value="Unassembled WGS sequence"/>
</dbReference>
<evidence type="ECO:0000313" key="2">
    <source>
        <dbReference type="Proteomes" id="UP000270094"/>
    </source>
</evidence>
<organism evidence="1 2">
    <name type="scientific">Strongylus vulgaris</name>
    <name type="common">Blood worm</name>
    <dbReference type="NCBI Taxonomy" id="40348"/>
    <lineage>
        <taxon>Eukaryota</taxon>
        <taxon>Metazoa</taxon>
        <taxon>Ecdysozoa</taxon>
        <taxon>Nematoda</taxon>
        <taxon>Chromadorea</taxon>
        <taxon>Rhabditida</taxon>
        <taxon>Rhabditina</taxon>
        <taxon>Rhabditomorpha</taxon>
        <taxon>Strongyloidea</taxon>
        <taxon>Strongylidae</taxon>
        <taxon>Strongylus</taxon>
    </lineage>
</organism>
<gene>
    <name evidence="1" type="ORF">SVUK_LOCUS20400</name>
</gene>
<name>A0A3P7M238_STRVU</name>
<dbReference type="AlphaFoldDB" id="A0A3P7M238"/>
<proteinExistence type="predicted"/>
<evidence type="ECO:0000313" key="1">
    <source>
        <dbReference type="EMBL" id="VDM85402.1"/>
    </source>
</evidence>
<sequence length="61" mass="6755">MKRIVATVAEFVEASGEACGLTLSPVAVHDEVKEGHDQMDPKRPRLDEEISAEPELYGRFV</sequence>
<accession>A0A3P7M238</accession>
<reference evidence="1" key="1">
    <citation type="submission" date="2018-11" db="EMBL/GenBank/DDBJ databases">
        <authorList>
            <consortium name="Pathogen Informatics"/>
        </authorList>
    </citation>
    <scope>NUCLEOTIDE SEQUENCE [LARGE SCALE GENOMIC DNA]</scope>
</reference>
<keyword evidence="2" id="KW-1185">Reference proteome</keyword>
<protein>
    <submittedName>
        <fullName evidence="1">Uncharacterized protein</fullName>
    </submittedName>
</protein>